<dbReference type="Gene3D" id="3.20.20.140">
    <property type="entry name" value="Metal-dependent hydrolases"/>
    <property type="match status" value="1"/>
</dbReference>
<dbReference type="EC" id="3.4.13.19" evidence="1"/>
<dbReference type="Pfam" id="PF01244">
    <property type="entry name" value="Peptidase_M19"/>
    <property type="match status" value="1"/>
</dbReference>
<gene>
    <name evidence="1" type="ORF">FTUN_1608</name>
</gene>
<dbReference type="InterPro" id="IPR032466">
    <property type="entry name" value="Metal_Hydrolase"/>
</dbReference>
<dbReference type="InterPro" id="IPR008257">
    <property type="entry name" value="Pept_M19"/>
</dbReference>
<dbReference type="EMBL" id="CP053452">
    <property type="protein sequence ID" value="QJW94089.1"/>
    <property type="molecule type" value="Genomic_DNA"/>
</dbReference>
<evidence type="ECO:0000313" key="2">
    <source>
        <dbReference type="Proteomes" id="UP000503447"/>
    </source>
</evidence>
<protein>
    <submittedName>
        <fullName evidence="1">Membrane dipeptidase</fullName>
        <ecNumber evidence="1">3.4.13.19</ecNumber>
    </submittedName>
</protein>
<organism evidence="1 2">
    <name type="scientific">Frigoriglobus tundricola</name>
    <dbReference type="NCBI Taxonomy" id="2774151"/>
    <lineage>
        <taxon>Bacteria</taxon>
        <taxon>Pseudomonadati</taxon>
        <taxon>Planctomycetota</taxon>
        <taxon>Planctomycetia</taxon>
        <taxon>Gemmatales</taxon>
        <taxon>Gemmataceae</taxon>
        <taxon>Frigoriglobus</taxon>
    </lineage>
</organism>
<keyword evidence="1" id="KW-0378">Hydrolase</keyword>
<proteinExistence type="predicted"/>
<dbReference type="PANTHER" id="PTHR10443:SF12">
    <property type="entry name" value="DIPEPTIDASE"/>
    <property type="match status" value="1"/>
</dbReference>
<dbReference type="SUPFAM" id="SSF51556">
    <property type="entry name" value="Metallo-dependent hydrolases"/>
    <property type="match status" value="1"/>
</dbReference>
<sequence>MRPMIDAHLDLALNALNYNRDLFLSVAELREVEKEFTDIKGRGRNTLTFPELKRCRVPVCVATLLARSGPDAATRLGFQRADIDYATQHIAYSHCYGSLGYYRLLEAQGHLKFIHTRTELAAHWKAWEANPDGTPLGIILSMEGADPIVTPEQVAHWFALGLRAVGPAHYGRGQYAYGTATDGPMTPAGVQLLKEFMKAGMILDVTHLSDQSFWTAMDVYDGPMLASHHNLRTLVPGDRQLTDEQVKELIKRNAVIGSAFDAWMMYPGWVRGKTQPEVVGLEAIVDHMDRICQFAGNTKHVALGTDLDGGFGTEQTPRDLDTITDVHKLEDILARRGYSAADIDGIFYGNWLRFFGSALPA</sequence>
<keyword evidence="1" id="KW-0224">Dipeptidase</keyword>
<dbReference type="GO" id="GO:0006508">
    <property type="term" value="P:proteolysis"/>
    <property type="evidence" value="ECO:0007669"/>
    <property type="project" value="InterPro"/>
</dbReference>
<dbReference type="KEGG" id="ftj:FTUN_1608"/>
<accession>A0A6M5YJ56</accession>
<dbReference type="PROSITE" id="PS51365">
    <property type="entry name" value="RENAL_DIPEPTIDASE_2"/>
    <property type="match status" value="1"/>
</dbReference>
<dbReference type="PANTHER" id="PTHR10443">
    <property type="entry name" value="MICROSOMAL DIPEPTIDASE"/>
    <property type="match status" value="1"/>
</dbReference>
<dbReference type="GO" id="GO:0070573">
    <property type="term" value="F:metallodipeptidase activity"/>
    <property type="evidence" value="ECO:0007669"/>
    <property type="project" value="InterPro"/>
</dbReference>
<evidence type="ECO:0000313" key="1">
    <source>
        <dbReference type="EMBL" id="QJW94089.1"/>
    </source>
</evidence>
<dbReference type="RefSeq" id="WP_171470165.1">
    <property type="nucleotide sequence ID" value="NZ_CP053452.2"/>
</dbReference>
<dbReference type="Proteomes" id="UP000503447">
    <property type="component" value="Chromosome"/>
</dbReference>
<keyword evidence="2" id="KW-1185">Reference proteome</keyword>
<dbReference type="AlphaFoldDB" id="A0A6M5YJ56"/>
<name>A0A6M5YJ56_9BACT</name>
<reference evidence="2" key="1">
    <citation type="submission" date="2020-05" db="EMBL/GenBank/DDBJ databases">
        <title>Frigoriglobus tundricola gen. nov., sp. nov., a psychrotolerant cellulolytic planctomycete of the family Gemmataceae with two divergent copies of 16S rRNA gene.</title>
        <authorList>
            <person name="Kulichevskaya I.S."/>
            <person name="Ivanova A.A."/>
            <person name="Naumoff D.G."/>
            <person name="Beletsky A.V."/>
            <person name="Rijpstra W.I.C."/>
            <person name="Sinninghe Damste J.S."/>
            <person name="Mardanov A.V."/>
            <person name="Ravin N.V."/>
            <person name="Dedysh S.N."/>
        </authorList>
    </citation>
    <scope>NUCLEOTIDE SEQUENCE [LARGE SCALE GENOMIC DNA]</scope>
    <source>
        <strain evidence="2">PL17</strain>
    </source>
</reference>
<keyword evidence="1" id="KW-0645">Protease</keyword>